<feature type="transmembrane region" description="Helical" evidence="7">
    <location>
        <begin position="381"/>
        <end position="401"/>
    </location>
</feature>
<keyword evidence="6 7" id="KW-0472">Membrane</keyword>
<feature type="transmembrane region" description="Helical" evidence="7">
    <location>
        <begin position="42"/>
        <end position="62"/>
    </location>
</feature>
<evidence type="ECO:0000256" key="1">
    <source>
        <dbReference type="ARBA" id="ARBA00004651"/>
    </source>
</evidence>
<name>A0ABU1AAN3_9LACO</name>
<comment type="caution">
    <text evidence="8">The sequence shown here is derived from an EMBL/GenBank/DDBJ whole genome shotgun (WGS) entry which is preliminary data.</text>
</comment>
<dbReference type="SUPFAM" id="SSF103473">
    <property type="entry name" value="MFS general substrate transporter"/>
    <property type="match status" value="1"/>
</dbReference>
<dbReference type="PANTHER" id="PTHR43266">
    <property type="entry name" value="MACROLIDE-EFFLUX PROTEIN"/>
    <property type="match status" value="1"/>
</dbReference>
<dbReference type="PANTHER" id="PTHR43266:SF2">
    <property type="entry name" value="MAJOR FACILITATOR SUPERFAMILY (MFS) PROFILE DOMAIN-CONTAINING PROTEIN"/>
    <property type="match status" value="1"/>
</dbReference>
<dbReference type="Gene3D" id="1.20.1250.20">
    <property type="entry name" value="MFS general substrate transporter like domains"/>
    <property type="match status" value="1"/>
</dbReference>
<evidence type="ECO:0000313" key="8">
    <source>
        <dbReference type="EMBL" id="MDQ7937921.1"/>
    </source>
</evidence>
<dbReference type="InterPro" id="IPR036259">
    <property type="entry name" value="MFS_trans_sf"/>
</dbReference>
<proteinExistence type="predicted"/>
<feature type="transmembrane region" description="Helical" evidence="7">
    <location>
        <begin position="74"/>
        <end position="94"/>
    </location>
</feature>
<keyword evidence="3" id="KW-1003">Cell membrane</keyword>
<feature type="transmembrane region" description="Helical" evidence="7">
    <location>
        <begin position="144"/>
        <end position="167"/>
    </location>
</feature>
<feature type="transmembrane region" description="Helical" evidence="7">
    <location>
        <begin position="302"/>
        <end position="330"/>
    </location>
</feature>
<protein>
    <submittedName>
        <fullName evidence="8">MFS transporter</fullName>
    </submittedName>
</protein>
<keyword evidence="9" id="KW-1185">Reference proteome</keyword>
<keyword evidence="5 7" id="KW-1133">Transmembrane helix</keyword>
<dbReference type="RefSeq" id="WP_308703633.1">
    <property type="nucleotide sequence ID" value="NZ_AP027463.1"/>
</dbReference>
<sequence>MIKFIKNNQVFTALSGINLFSKIGDRLFYTTMLTLAATIPQANFAVMLVSISETAPILFSFFLGSLADTKSNKLAHLIQNSVTRSIVFLIIAWLCRNSMTLILIFFIACFNFIADLLGNFSSALISPFTKVLVTKEDMPQAQGIISVTAQLVSILATLLGSLMLSFFLSRTVAIANAGIFLLVGISFFLITPYLTHVSKDIPINHQHNIWLLVKTNFKSLLQDKKLLNDLIQLSLLNGFFGGVTPIFTLFIQKGTATIFFSRPLTIALLSGIVTVSMLLGNGCSVKLLTSTTNSTLSLIADFFIAVSGLGFFTRHIFLVFIGTGIVAFFLGMISPRFSTNIINKYPTQQLGGMITTVNSCLVLAPPVTSLLFPLLSNINLNFAYCGFVVYALLLIIIRIPISKKIAKSSHY</sequence>
<evidence type="ECO:0000256" key="3">
    <source>
        <dbReference type="ARBA" id="ARBA00022475"/>
    </source>
</evidence>
<accession>A0ABU1AAN3</accession>
<comment type="subcellular location">
    <subcellularLocation>
        <location evidence="1">Cell membrane</location>
        <topology evidence="1">Multi-pass membrane protein</topology>
    </subcellularLocation>
</comment>
<dbReference type="EMBL" id="JAVCWF010000001">
    <property type="protein sequence ID" value="MDQ7937921.1"/>
    <property type="molecule type" value="Genomic_DNA"/>
</dbReference>
<evidence type="ECO:0000256" key="7">
    <source>
        <dbReference type="SAM" id="Phobius"/>
    </source>
</evidence>
<feature type="transmembrane region" description="Helical" evidence="7">
    <location>
        <begin position="263"/>
        <end position="282"/>
    </location>
</feature>
<keyword evidence="4 7" id="KW-0812">Transmembrane</keyword>
<keyword evidence="2" id="KW-0813">Transport</keyword>
<evidence type="ECO:0000256" key="2">
    <source>
        <dbReference type="ARBA" id="ARBA00022448"/>
    </source>
</evidence>
<dbReference type="Proteomes" id="UP001227831">
    <property type="component" value="Unassembled WGS sequence"/>
</dbReference>
<gene>
    <name evidence="8" type="ORF">RA086_09905</name>
</gene>
<evidence type="ECO:0000256" key="5">
    <source>
        <dbReference type="ARBA" id="ARBA00022989"/>
    </source>
</evidence>
<feature type="transmembrane region" description="Helical" evidence="7">
    <location>
        <begin position="101"/>
        <end position="124"/>
    </location>
</feature>
<feature type="transmembrane region" description="Helical" evidence="7">
    <location>
        <begin position="230"/>
        <end position="251"/>
    </location>
</feature>
<feature type="transmembrane region" description="Helical" evidence="7">
    <location>
        <begin position="350"/>
        <end position="375"/>
    </location>
</feature>
<evidence type="ECO:0000256" key="6">
    <source>
        <dbReference type="ARBA" id="ARBA00023136"/>
    </source>
</evidence>
<reference evidence="8 9" key="1">
    <citation type="journal article" date="2023" name="Int. J. Syst. Evol. Microbiol.">
        <title>Lactiplantibacillus brownii sp. nov., a novel psychrotolerant species isolated from sauerkraut.</title>
        <authorList>
            <person name="Heng Y.C."/>
            <person name="Silvaraju S."/>
            <person name="Lee J.K.Y."/>
            <person name="Kittelmann S."/>
        </authorList>
    </citation>
    <scope>NUCLEOTIDE SEQUENCE [LARGE SCALE GENOMIC DNA]</scope>
    <source>
        <strain evidence="8 9">WILCCON 0030</strain>
    </source>
</reference>
<evidence type="ECO:0000256" key="4">
    <source>
        <dbReference type="ARBA" id="ARBA00022692"/>
    </source>
</evidence>
<organism evidence="8 9">
    <name type="scientific">Lactiplantibacillus brownii</name>
    <dbReference type="NCBI Taxonomy" id="3069269"/>
    <lineage>
        <taxon>Bacteria</taxon>
        <taxon>Bacillati</taxon>
        <taxon>Bacillota</taxon>
        <taxon>Bacilli</taxon>
        <taxon>Lactobacillales</taxon>
        <taxon>Lactobacillaceae</taxon>
        <taxon>Lactiplantibacillus</taxon>
    </lineage>
</organism>
<evidence type="ECO:0000313" key="9">
    <source>
        <dbReference type="Proteomes" id="UP001227831"/>
    </source>
</evidence>
<feature type="transmembrane region" description="Helical" evidence="7">
    <location>
        <begin position="174"/>
        <end position="194"/>
    </location>
</feature>